<name>A0A0Q0D875_PSESX</name>
<dbReference type="AlphaFoldDB" id="A0A0Q0D875"/>
<dbReference type="EMBL" id="LJRI01000565">
    <property type="protein sequence ID" value="KPY96853.1"/>
    <property type="molecule type" value="Genomic_DNA"/>
</dbReference>
<protein>
    <submittedName>
        <fullName evidence="1">Multi-sensor hybrid histidine kinase</fullName>
    </submittedName>
</protein>
<dbReference type="PATRIC" id="fig|264459.3.peg.615"/>
<keyword evidence="1" id="KW-0808">Transferase</keyword>
<evidence type="ECO:0000313" key="1">
    <source>
        <dbReference type="EMBL" id="KPY96853.1"/>
    </source>
</evidence>
<gene>
    <name evidence="1" type="ORF">ALO94_00351</name>
</gene>
<dbReference type="GO" id="GO:0016301">
    <property type="term" value="F:kinase activity"/>
    <property type="evidence" value="ECO:0007669"/>
    <property type="project" value="UniProtKB-KW"/>
</dbReference>
<evidence type="ECO:0000313" key="2">
    <source>
        <dbReference type="Proteomes" id="UP000050384"/>
    </source>
</evidence>
<reference evidence="1 2" key="1">
    <citation type="submission" date="2015-09" db="EMBL/GenBank/DDBJ databases">
        <title>Genome announcement of multiple Pseudomonas syringae strains.</title>
        <authorList>
            <person name="Thakur S."/>
            <person name="Wang P.W."/>
            <person name="Gong Y."/>
            <person name="Weir B.S."/>
            <person name="Guttman D.S."/>
        </authorList>
    </citation>
    <scope>NUCLEOTIDE SEQUENCE [LARGE SCALE GENOMIC DNA]</scope>
    <source>
        <strain evidence="1 2">ICMP16929</strain>
    </source>
</reference>
<proteinExistence type="predicted"/>
<sequence length="57" mass="6237">MEIFGQLTTCIAHKFNSILTTVTGSVSLAERYLKSDKPDLALKYLSTALHGSQLRAP</sequence>
<accession>A0A0Q0D875</accession>
<comment type="caution">
    <text evidence="1">The sequence shown here is derived from an EMBL/GenBank/DDBJ whole genome shotgun (WGS) entry which is preliminary data.</text>
</comment>
<organism evidence="1 2">
    <name type="scientific">Pseudomonas syringae pv. spinaceae</name>
    <dbReference type="NCBI Taxonomy" id="264459"/>
    <lineage>
        <taxon>Bacteria</taxon>
        <taxon>Pseudomonadati</taxon>
        <taxon>Pseudomonadota</taxon>
        <taxon>Gammaproteobacteria</taxon>
        <taxon>Pseudomonadales</taxon>
        <taxon>Pseudomonadaceae</taxon>
        <taxon>Pseudomonas</taxon>
        <taxon>Pseudomonas syringae</taxon>
    </lineage>
</organism>
<keyword evidence="1" id="KW-0418">Kinase</keyword>
<dbReference type="Proteomes" id="UP000050384">
    <property type="component" value="Unassembled WGS sequence"/>
</dbReference>
<dbReference type="Gene3D" id="1.10.287.130">
    <property type="match status" value="1"/>
</dbReference>